<dbReference type="SUPFAM" id="SSF82657">
    <property type="entry name" value="BolA-like"/>
    <property type="match status" value="1"/>
</dbReference>
<organism evidence="3 4">
    <name type="scientific">Candidatus Rhodoblastus alkanivorans</name>
    <dbReference type="NCBI Taxonomy" id="2954117"/>
    <lineage>
        <taxon>Bacteria</taxon>
        <taxon>Pseudomonadati</taxon>
        <taxon>Pseudomonadota</taxon>
        <taxon>Alphaproteobacteria</taxon>
        <taxon>Hyphomicrobiales</taxon>
        <taxon>Rhodoblastaceae</taxon>
        <taxon>Rhodoblastus</taxon>
    </lineage>
</organism>
<protein>
    <submittedName>
        <fullName evidence="3">BolA family transcriptional regulator</fullName>
    </submittedName>
</protein>
<dbReference type="PANTHER" id="PTHR46229">
    <property type="entry name" value="BOLA TRANSCRIPTION REGULATOR"/>
    <property type="match status" value="1"/>
</dbReference>
<dbReference type="PIRSF" id="PIRSF003113">
    <property type="entry name" value="BolA"/>
    <property type="match status" value="1"/>
</dbReference>
<dbReference type="Gene3D" id="3.30.300.90">
    <property type="entry name" value="BolA-like"/>
    <property type="match status" value="1"/>
</dbReference>
<gene>
    <name evidence="3" type="ORF">K2U94_01290</name>
</gene>
<evidence type="ECO:0000256" key="2">
    <source>
        <dbReference type="RuleBase" id="RU003860"/>
    </source>
</evidence>
<accession>A0ABS9Z194</accession>
<dbReference type="Pfam" id="PF01722">
    <property type="entry name" value="BolA"/>
    <property type="match status" value="1"/>
</dbReference>
<dbReference type="Proteomes" id="UP001139104">
    <property type="component" value="Unassembled WGS sequence"/>
</dbReference>
<evidence type="ECO:0000256" key="1">
    <source>
        <dbReference type="ARBA" id="ARBA00005578"/>
    </source>
</evidence>
<evidence type="ECO:0000313" key="4">
    <source>
        <dbReference type="Proteomes" id="UP001139104"/>
    </source>
</evidence>
<dbReference type="RefSeq" id="WP_243065485.1">
    <property type="nucleotide sequence ID" value="NZ_JAIVFK010000023.1"/>
</dbReference>
<proteinExistence type="inferred from homology"/>
<keyword evidence="4" id="KW-1185">Reference proteome</keyword>
<name>A0ABS9Z194_9HYPH</name>
<dbReference type="PANTHER" id="PTHR46229:SF2">
    <property type="entry name" value="BOLA-LIKE PROTEIN 1"/>
    <property type="match status" value="1"/>
</dbReference>
<reference evidence="3" key="1">
    <citation type="journal article" date="2022" name="ISME J.">
        <title>Identification of active gaseous-alkane degraders at natural gas seeps.</title>
        <authorList>
            <person name="Farhan Ul Haque M."/>
            <person name="Hernandez M."/>
            <person name="Crombie A.T."/>
            <person name="Murrell J.C."/>
        </authorList>
    </citation>
    <scope>NUCLEOTIDE SEQUENCE</scope>
    <source>
        <strain evidence="3">PC2</strain>
    </source>
</reference>
<evidence type="ECO:0000313" key="3">
    <source>
        <dbReference type="EMBL" id="MCI4681416.1"/>
    </source>
</evidence>
<comment type="similarity">
    <text evidence="1 2">Belongs to the BolA/IbaG family.</text>
</comment>
<comment type="caution">
    <text evidence="3">The sequence shown here is derived from an EMBL/GenBank/DDBJ whole genome shotgun (WGS) entry which is preliminary data.</text>
</comment>
<dbReference type="InterPro" id="IPR002634">
    <property type="entry name" value="BolA"/>
</dbReference>
<dbReference type="EMBL" id="JAIVFP010000001">
    <property type="protein sequence ID" value="MCI4681416.1"/>
    <property type="molecule type" value="Genomic_DNA"/>
</dbReference>
<sequence>MPMEASEIERLIKKALPDAEVYITDLAGDGDHYRAQVISEAFRGLSRVRQHQLVYAALGGQVGGVLHALALETAPPETA</sequence>
<dbReference type="InterPro" id="IPR036065">
    <property type="entry name" value="BolA-like_sf"/>
</dbReference>
<dbReference type="InterPro" id="IPR050961">
    <property type="entry name" value="BolA/IbaG_stress_morph_reg"/>
</dbReference>